<dbReference type="RefSeq" id="XP_066067205.1">
    <property type="nucleotide sequence ID" value="XM_066211108.1"/>
</dbReference>
<reference evidence="1" key="3">
    <citation type="submission" date="2024-01" db="EMBL/GenBank/DDBJ databases">
        <authorList>
            <person name="Coelho M.A."/>
            <person name="David-Palma M."/>
            <person name="Shea T."/>
            <person name="Sun S."/>
            <person name="Cuomo C.A."/>
            <person name="Heitman J."/>
        </authorList>
    </citation>
    <scope>NUCLEOTIDE SEQUENCE</scope>
    <source>
        <strain evidence="1">CBS 7841</strain>
    </source>
</reference>
<dbReference type="InterPro" id="IPR019711">
    <property type="entry name" value="ATP_synth_F0_suH"/>
</dbReference>
<dbReference type="GO" id="GO:0046933">
    <property type="term" value="F:proton-transporting ATP synthase activity, rotational mechanism"/>
    <property type="evidence" value="ECO:0007669"/>
    <property type="project" value="TreeGrafter"/>
</dbReference>
<evidence type="ECO:0000313" key="1">
    <source>
        <dbReference type="EMBL" id="WVN86505.1"/>
    </source>
</evidence>
<dbReference type="GeneID" id="91085882"/>
<dbReference type="OrthoDB" id="274752at2759"/>
<dbReference type="AlphaFoldDB" id="A0A1E3IT24"/>
<dbReference type="PANTHER" id="PTHR28207:SF1">
    <property type="entry name" value="ATP SYNTHASE SUBUNIT H, MITOCHONDRIAL"/>
    <property type="match status" value="1"/>
</dbReference>
<dbReference type="Pfam" id="PF10775">
    <property type="entry name" value="ATP_sub_h"/>
    <property type="match status" value="1"/>
</dbReference>
<gene>
    <name evidence="1" type="ORF">L203_101669</name>
</gene>
<dbReference type="PANTHER" id="PTHR28207">
    <property type="entry name" value="ATP SYNTHASE SUBUNIT H, MITOCHONDRIAL"/>
    <property type="match status" value="1"/>
</dbReference>
<dbReference type="Proteomes" id="UP000094043">
    <property type="component" value="Chromosome 2"/>
</dbReference>
<reference evidence="1" key="2">
    <citation type="journal article" date="2022" name="Elife">
        <title>Obligate sexual reproduction of a homothallic fungus closely related to the Cryptococcus pathogenic species complex.</title>
        <authorList>
            <person name="Passer A.R."/>
            <person name="Clancey S.A."/>
            <person name="Shea T."/>
            <person name="David-Palma M."/>
            <person name="Averette A.F."/>
            <person name="Boekhout T."/>
            <person name="Porcel B.M."/>
            <person name="Nowrousian M."/>
            <person name="Cuomo C.A."/>
            <person name="Sun S."/>
            <person name="Heitman J."/>
            <person name="Coelho M.A."/>
        </authorList>
    </citation>
    <scope>NUCLEOTIDE SEQUENCE</scope>
    <source>
        <strain evidence="1">CBS 7841</strain>
    </source>
</reference>
<name>A0A1E3IT24_9TREE</name>
<accession>A0A1E3IT24</accession>
<protein>
    <submittedName>
        <fullName evidence="1">Uncharacterized protein</fullName>
    </submittedName>
</protein>
<organism evidence="1 2">
    <name type="scientific">Cryptococcus depauperatus CBS 7841</name>
    <dbReference type="NCBI Taxonomy" id="1295531"/>
    <lineage>
        <taxon>Eukaryota</taxon>
        <taxon>Fungi</taxon>
        <taxon>Dikarya</taxon>
        <taxon>Basidiomycota</taxon>
        <taxon>Agaricomycotina</taxon>
        <taxon>Tremellomycetes</taxon>
        <taxon>Tremellales</taxon>
        <taxon>Cryptococcaceae</taxon>
        <taxon>Cryptococcus</taxon>
    </lineage>
</organism>
<sequence>MSFILRFTAQKAPMSFTRSLSVTAAKKDLVQDLYINQLKSYKPAPKAADSHVSSVRNFSAPKPPTAPSLPIDLASELSKFDAEEPTLGSTTPKAAADVEDAGGAQEYLEFLEKDIPKAEAQH</sequence>
<dbReference type="EMBL" id="CP143785">
    <property type="protein sequence ID" value="WVN86505.1"/>
    <property type="molecule type" value="Genomic_DNA"/>
</dbReference>
<dbReference type="KEGG" id="cdep:91085882"/>
<keyword evidence="2" id="KW-1185">Reference proteome</keyword>
<evidence type="ECO:0000313" key="2">
    <source>
        <dbReference type="Proteomes" id="UP000094043"/>
    </source>
</evidence>
<proteinExistence type="predicted"/>
<reference evidence="1" key="1">
    <citation type="submission" date="2016-06" db="EMBL/GenBank/DDBJ databases">
        <authorList>
            <person name="Cuomo C."/>
            <person name="Litvintseva A."/>
            <person name="Heitman J."/>
            <person name="Chen Y."/>
            <person name="Sun S."/>
            <person name="Springer D."/>
            <person name="Dromer F."/>
            <person name="Young S."/>
            <person name="Zeng Q."/>
            <person name="Chapman S."/>
            <person name="Gujja S."/>
            <person name="Saif S."/>
            <person name="Birren B."/>
        </authorList>
    </citation>
    <scope>NUCLEOTIDE SEQUENCE</scope>
    <source>
        <strain evidence="1">CBS 7841</strain>
    </source>
</reference>
<dbReference type="VEuPathDB" id="FungiDB:L203_00962"/>